<dbReference type="RefSeq" id="WP_344298291.1">
    <property type="nucleotide sequence ID" value="NZ_BAAAQW010000003.1"/>
</dbReference>
<proteinExistence type="predicted"/>
<dbReference type="Proteomes" id="UP001500432">
    <property type="component" value="Unassembled WGS sequence"/>
</dbReference>
<comment type="caution">
    <text evidence="3">The sequence shown here is derived from an EMBL/GenBank/DDBJ whole genome shotgun (WGS) entry which is preliminary data.</text>
</comment>
<protein>
    <submittedName>
        <fullName evidence="3">Uncharacterized protein</fullName>
    </submittedName>
</protein>
<feature type="compositionally biased region" description="Low complexity" evidence="1">
    <location>
        <begin position="314"/>
        <end position="325"/>
    </location>
</feature>
<dbReference type="EMBL" id="BAAAQW010000003">
    <property type="protein sequence ID" value="GAA2197512.1"/>
    <property type="molecule type" value="Genomic_DNA"/>
</dbReference>
<feature type="compositionally biased region" description="Basic and acidic residues" evidence="1">
    <location>
        <begin position="117"/>
        <end position="135"/>
    </location>
</feature>
<evidence type="ECO:0000256" key="2">
    <source>
        <dbReference type="SAM" id="Phobius"/>
    </source>
</evidence>
<feature type="compositionally biased region" description="Low complexity" evidence="1">
    <location>
        <begin position="188"/>
        <end position="209"/>
    </location>
</feature>
<keyword evidence="4" id="KW-1185">Reference proteome</keyword>
<evidence type="ECO:0000313" key="3">
    <source>
        <dbReference type="EMBL" id="GAA2197512.1"/>
    </source>
</evidence>
<keyword evidence="2" id="KW-1133">Transmembrane helix</keyword>
<feature type="compositionally biased region" description="Low complexity" evidence="1">
    <location>
        <begin position="42"/>
        <end position="69"/>
    </location>
</feature>
<sequence>MSNEEKPITSRRERRLAQAGLAATGQEPRLTPAQAEAEARAKAAAQAEAARAHAAGVSAAHAAAEAQARPFGEGTRPSAQPSEPLTDRTAAVRARRALDVPADSVRQSGPERSSQARARDRAAQRMLRELAEKEQAVQGSSSPYPSRRALRERETGKVPRVTPQEAFSEAPRAPESEAPRGPLQGSGAPQPAVSPAQPQAQPQARVPVPGLDPAPPTAMQGIVPQGLTVTPALGPETGSFRKLSHEQIAAARELLKEQAKNQAAMLEGQRGGDATDVDPEVLAEQVRMAERAAILNRRAQAKQRLAEESRRETAAPARKAPTPTATDNLAMVTPLEFVNVPGVPHPVMKPPTTTHVPITTGQTDRQKRRPAERRAAAELPEGAPVSARNAHGLTPLDAAQSGARRAERERLILLGIGAVGILALIVAIVIIVLGSS</sequence>
<name>A0ABN3BL68_9MICC</name>
<keyword evidence="2" id="KW-0472">Membrane</keyword>
<feature type="transmembrane region" description="Helical" evidence="2">
    <location>
        <begin position="411"/>
        <end position="433"/>
    </location>
</feature>
<gene>
    <name evidence="3" type="ORF">GCM10009849_06680</name>
</gene>
<evidence type="ECO:0000313" key="4">
    <source>
        <dbReference type="Proteomes" id="UP001500432"/>
    </source>
</evidence>
<feature type="compositionally biased region" description="Polar residues" evidence="1">
    <location>
        <begin position="351"/>
        <end position="363"/>
    </location>
</feature>
<feature type="region of interest" description="Disordered" evidence="1">
    <location>
        <begin position="1"/>
        <end position="222"/>
    </location>
</feature>
<keyword evidence="2" id="KW-0812">Transmembrane</keyword>
<feature type="region of interest" description="Disordered" evidence="1">
    <location>
        <begin position="347"/>
        <end position="401"/>
    </location>
</feature>
<evidence type="ECO:0000256" key="1">
    <source>
        <dbReference type="SAM" id="MobiDB-lite"/>
    </source>
</evidence>
<feature type="region of interest" description="Disordered" evidence="1">
    <location>
        <begin position="300"/>
        <end position="325"/>
    </location>
</feature>
<feature type="compositionally biased region" description="Basic and acidic residues" evidence="1">
    <location>
        <begin position="304"/>
        <end position="313"/>
    </location>
</feature>
<reference evidence="3 4" key="1">
    <citation type="journal article" date="2019" name="Int. J. Syst. Evol. Microbiol.">
        <title>The Global Catalogue of Microorganisms (GCM) 10K type strain sequencing project: providing services to taxonomists for standard genome sequencing and annotation.</title>
        <authorList>
            <consortium name="The Broad Institute Genomics Platform"/>
            <consortium name="The Broad Institute Genome Sequencing Center for Infectious Disease"/>
            <person name="Wu L."/>
            <person name="Ma J."/>
        </authorList>
    </citation>
    <scope>NUCLEOTIDE SEQUENCE [LARGE SCALE GENOMIC DNA]</scope>
    <source>
        <strain evidence="3 4">JCM 16034</strain>
    </source>
</reference>
<feature type="compositionally biased region" description="Basic and acidic residues" evidence="1">
    <location>
        <begin position="1"/>
        <end position="11"/>
    </location>
</feature>
<organism evidence="3 4">
    <name type="scientific">Sinomonas flava</name>
    <dbReference type="NCBI Taxonomy" id="496857"/>
    <lineage>
        <taxon>Bacteria</taxon>
        <taxon>Bacillati</taxon>
        <taxon>Actinomycetota</taxon>
        <taxon>Actinomycetes</taxon>
        <taxon>Micrococcales</taxon>
        <taxon>Micrococcaceae</taxon>
        <taxon>Sinomonas</taxon>
    </lineage>
</organism>
<accession>A0ABN3BL68</accession>